<dbReference type="InterPro" id="IPR009078">
    <property type="entry name" value="Ferritin-like_SF"/>
</dbReference>
<gene>
    <name evidence="2" type="ORF">CKF48_04505</name>
</gene>
<proteinExistence type="predicted"/>
<dbReference type="Proteomes" id="UP000215137">
    <property type="component" value="Chromosome"/>
</dbReference>
<dbReference type="GO" id="GO:0016491">
    <property type="term" value="F:oxidoreductase activity"/>
    <property type="evidence" value="ECO:0007669"/>
    <property type="project" value="InterPro"/>
</dbReference>
<evidence type="ECO:0000256" key="1">
    <source>
        <dbReference type="ARBA" id="ARBA00001962"/>
    </source>
</evidence>
<dbReference type="OrthoDB" id="5489780at2"/>
<evidence type="ECO:0000313" key="3">
    <source>
        <dbReference type="Proteomes" id="UP000215137"/>
    </source>
</evidence>
<keyword evidence="3" id="KW-1185">Reference proteome</keyword>
<organism evidence="2 3">
    <name type="scientific">Cytobacillus kochii</name>
    <dbReference type="NCBI Taxonomy" id="859143"/>
    <lineage>
        <taxon>Bacteria</taxon>
        <taxon>Bacillati</taxon>
        <taxon>Bacillota</taxon>
        <taxon>Bacilli</taxon>
        <taxon>Bacillales</taxon>
        <taxon>Bacillaceae</taxon>
        <taxon>Cytobacillus</taxon>
    </lineage>
</organism>
<comment type="cofactor">
    <cofactor evidence="1">
        <name>Fe cation</name>
        <dbReference type="ChEBI" id="CHEBI:24875"/>
    </cofactor>
</comment>
<sequence length="289" mass="33846">MRSYVSKSKRGINRESLPFKLYEKAKKFGVWDPRDIDFSQDKKDWHTLSKEQQGSILRLVALFYSAEEAVTKDILPLIYAISKQGQFEEEMYLTTFLFEEAKHTDFFHLFLKEVGIERDLNNYHSEAYLNVFDEILPQTMEKLLVDQTPQTIADAAVVYNMFVEGILAETGYWNFYENLQDLKKLPGLLEGISYIKRDESRHIGFGTFLLQRLITEDDSMFDYIMNKLHQLMPIAEAINQMPEEVNPFGVKLADSRAFMLKQLHARIEVLRRAKGKTLEEIYKMELVVE</sequence>
<dbReference type="EMBL" id="CP022983">
    <property type="protein sequence ID" value="ASV66647.1"/>
    <property type="molecule type" value="Genomic_DNA"/>
</dbReference>
<dbReference type="PANTHER" id="PTHR23409">
    <property type="entry name" value="RIBONUCLEOSIDE-DIPHOSPHATE REDUCTASE SMALL CHAIN"/>
    <property type="match status" value="1"/>
</dbReference>
<dbReference type="PANTHER" id="PTHR23409:SF36">
    <property type="entry name" value="R2-LIKE LIGAND BINDING OXIDASE"/>
    <property type="match status" value="1"/>
</dbReference>
<dbReference type="NCBIfam" id="NF006200">
    <property type="entry name" value="PRK08326.1-3"/>
    <property type="match status" value="1"/>
</dbReference>
<protein>
    <submittedName>
        <fullName evidence="2">Ribonucleotide-diphosphate reductase</fullName>
    </submittedName>
</protein>
<dbReference type="InterPro" id="IPR000358">
    <property type="entry name" value="RNR_small_fam"/>
</dbReference>
<dbReference type="Gene3D" id="1.10.620.20">
    <property type="entry name" value="Ribonucleotide Reductase, subunit A"/>
    <property type="match status" value="1"/>
</dbReference>
<reference evidence="2 3" key="1">
    <citation type="submission" date="2017-08" db="EMBL/GenBank/DDBJ databases">
        <title>Complete Genome Sequence of Bacillus kochii Oregon-R-modENCODE STRAIN BDGP4, isolated from Drosophila melanogaster gut.</title>
        <authorList>
            <person name="Wan K.H."/>
            <person name="Yu C."/>
            <person name="Park S."/>
            <person name="Hammonds A.S."/>
            <person name="Booth B.W."/>
            <person name="Celniker S.E."/>
        </authorList>
    </citation>
    <scope>NUCLEOTIDE SEQUENCE [LARGE SCALE GENOMIC DNA]</scope>
    <source>
        <strain evidence="2 3">BDGP4</strain>
    </source>
</reference>
<dbReference type="Pfam" id="PF00268">
    <property type="entry name" value="Ribonuc_red_sm"/>
    <property type="match status" value="1"/>
</dbReference>
<dbReference type="KEGG" id="bko:CKF48_04505"/>
<dbReference type="SUPFAM" id="SSF47240">
    <property type="entry name" value="Ferritin-like"/>
    <property type="match status" value="1"/>
</dbReference>
<name>A0A248TEN2_9BACI</name>
<dbReference type="GO" id="GO:0009263">
    <property type="term" value="P:deoxyribonucleotide biosynthetic process"/>
    <property type="evidence" value="ECO:0007669"/>
    <property type="project" value="InterPro"/>
</dbReference>
<dbReference type="AlphaFoldDB" id="A0A248TEN2"/>
<dbReference type="InterPro" id="IPR012348">
    <property type="entry name" value="RNR-like"/>
</dbReference>
<accession>A0A248TEN2</accession>
<dbReference type="RefSeq" id="WP_095370222.1">
    <property type="nucleotide sequence ID" value="NZ_CP022983.1"/>
</dbReference>
<evidence type="ECO:0000313" key="2">
    <source>
        <dbReference type="EMBL" id="ASV66647.1"/>
    </source>
</evidence>